<dbReference type="AlphaFoldDB" id="A0A5C5Q6W4"/>
<name>A0A5C5Q6W4_9PSED</name>
<evidence type="ECO:0000313" key="4">
    <source>
        <dbReference type="Proteomes" id="UP000317951"/>
    </source>
</evidence>
<dbReference type="RefSeq" id="WP_010567297.1">
    <property type="nucleotide sequence ID" value="NZ_CP091043.1"/>
</dbReference>
<organism evidence="2 4">
    <name type="scientific">Pseudomonas extremaustralis</name>
    <dbReference type="NCBI Taxonomy" id="359110"/>
    <lineage>
        <taxon>Bacteria</taxon>
        <taxon>Pseudomonadati</taxon>
        <taxon>Pseudomonadota</taxon>
        <taxon>Gammaproteobacteria</taxon>
        <taxon>Pseudomonadales</taxon>
        <taxon>Pseudomonadaceae</taxon>
        <taxon>Pseudomonas</taxon>
    </lineage>
</organism>
<protein>
    <submittedName>
        <fullName evidence="1">Phenol 2-monooxygenase P0 subunit</fullName>
    </submittedName>
    <submittedName>
        <fullName evidence="2">Phenol hydroxylase</fullName>
    </submittedName>
</protein>
<evidence type="ECO:0000313" key="1">
    <source>
        <dbReference type="EMBL" id="SDF21449.1"/>
    </source>
</evidence>
<dbReference type="EMBL" id="VFET01000034">
    <property type="protein sequence ID" value="TWS00950.1"/>
    <property type="molecule type" value="Genomic_DNA"/>
</dbReference>
<dbReference type="GeneID" id="78553732"/>
<reference evidence="1 3" key="1">
    <citation type="submission" date="2016-10" db="EMBL/GenBank/DDBJ databases">
        <authorList>
            <person name="Varghese N."/>
            <person name="Submissions S."/>
        </authorList>
    </citation>
    <scope>NUCLEOTIDE SEQUENCE [LARGE SCALE GENOMIC DNA]</scope>
    <source>
        <strain evidence="1 3">DSM 17835</strain>
    </source>
</reference>
<evidence type="ECO:0000313" key="3">
    <source>
        <dbReference type="Proteomes" id="UP000182858"/>
    </source>
</evidence>
<reference evidence="2 4" key="2">
    <citation type="submission" date="2019-06" db="EMBL/GenBank/DDBJ databases">
        <title>Pseudomonas bimorpha sp. nov. isolated from bovine raw milk and skim milk concentrate.</title>
        <authorList>
            <person name="Hofmann K."/>
            <person name="Huptas C."/>
            <person name="Doll E."/>
            <person name="Scherer S."/>
            <person name="Wenning M."/>
        </authorList>
    </citation>
    <scope>NUCLEOTIDE SEQUENCE [LARGE SCALE GENOMIC DNA]</scope>
    <source>
        <strain evidence="2 4">DSM 17835</strain>
    </source>
</reference>
<proteinExistence type="predicted"/>
<sequence>MSCPDQSLEMQPADMDTRKRYVRVTGRRGSQFVEFDFAIGEPELFVEMILTHEAFAEFCRANQVRPMAALPEVAGEDEDDARQWDWRLADATQVRFKN</sequence>
<keyword evidence="3" id="KW-1185">Reference proteome</keyword>
<dbReference type="OrthoDB" id="8564678at2"/>
<gene>
    <name evidence="2" type="ORF">FIV36_27330</name>
    <name evidence="1" type="ORF">SAMN05216591_2271</name>
</gene>
<dbReference type="InterPro" id="IPR010353">
    <property type="entry name" value="DmpK"/>
</dbReference>
<dbReference type="Pfam" id="PF06099">
    <property type="entry name" value="Phenol_hyd_sub"/>
    <property type="match status" value="1"/>
</dbReference>
<accession>A0A5C5Q6W4</accession>
<dbReference type="EMBL" id="LT629689">
    <property type="protein sequence ID" value="SDF21449.1"/>
    <property type="molecule type" value="Genomic_DNA"/>
</dbReference>
<dbReference type="Proteomes" id="UP000317951">
    <property type="component" value="Unassembled WGS sequence"/>
</dbReference>
<dbReference type="Proteomes" id="UP000182858">
    <property type="component" value="Chromosome I"/>
</dbReference>
<evidence type="ECO:0000313" key="2">
    <source>
        <dbReference type="EMBL" id="TWS00950.1"/>
    </source>
</evidence>